<dbReference type="EMBL" id="RZNX01000002">
    <property type="protein sequence ID" value="RUT33274.1"/>
    <property type="molecule type" value="Genomic_DNA"/>
</dbReference>
<evidence type="ECO:0000256" key="4">
    <source>
        <dbReference type="HAMAP-Rule" id="MF_01185"/>
    </source>
</evidence>
<dbReference type="Proteomes" id="UP000272464">
    <property type="component" value="Unassembled WGS sequence"/>
</dbReference>
<keyword evidence="5" id="KW-0966">Cell projection</keyword>
<protein>
    <recommendedName>
        <fullName evidence="4">Flagellar assembly factor FliW</fullName>
    </recommendedName>
</protein>
<evidence type="ECO:0000256" key="2">
    <source>
        <dbReference type="ARBA" id="ARBA00022795"/>
    </source>
</evidence>
<gene>
    <name evidence="4" type="primary">fliW</name>
    <name evidence="5" type="ORF">EJP77_06370</name>
</gene>
<comment type="function">
    <text evidence="4">Acts as an anti-CsrA protein, binds CsrA and prevents it from repressing translation of its target genes, one of which is flagellin. Binds to flagellin and participates in the assembly of the flagellum.</text>
</comment>
<dbReference type="AlphaFoldDB" id="A0A3S1B6U3"/>
<dbReference type="RefSeq" id="WP_127198389.1">
    <property type="nucleotide sequence ID" value="NZ_RZNX01000002.1"/>
</dbReference>
<dbReference type="PANTHER" id="PTHR39190:SF1">
    <property type="entry name" value="FLAGELLAR ASSEMBLY FACTOR FLIW"/>
    <property type="match status" value="1"/>
</dbReference>
<keyword evidence="2 4" id="KW-1005">Bacterial flagellum biogenesis</keyword>
<dbReference type="Pfam" id="PF02623">
    <property type="entry name" value="FliW"/>
    <property type="match status" value="1"/>
</dbReference>
<evidence type="ECO:0000313" key="6">
    <source>
        <dbReference type="Proteomes" id="UP000272464"/>
    </source>
</evidence>
<dbReference type="InterPro" id="IPR024046">
    <property type="entry name" value="Flagellar_assmbl_FliW_dom_sf"/>
</dbReference>
<dbReference type="GO" id="GO:0006417">
    <property type="term" value="P:regulation of translation"/>
    <property type="evidence" value="ECO:0007669"/>
    <property type="project" value="UniProtKB-KW"/>
</dbReference>
<keyword evidence="3 4" id="KW-0810">Translation regulation</keyword>
<dbReference type="SUPFAM" id="SSF141457">
    <property type="entry name" value="BH3618-like"/>
    <property type="match status" value="1"/>
</dbReference>
<evidence type="ECO:0000256" key="3">
    <source>
        <dbReference type="ARBA" id="ARBA00022845"/>
    </source>
</evidence>
<keyword evidence="4" id="KW-0143">Chaperone</keyword>
<keyword evidence="6" id="KW-1185">Reference proteome</keyword>
<comment type="subcellular location">
    <subcellularLocation>
        <location evidence="4">Cytoplasm</location>
    </subcellularLocation>
</comment>
<reference evidence="5 6" key="1">
    <citation type="submission" date="2018-12" db="EMBL/GenBank/DDBJ databases">
        <authorList>
            <person name="Sun L."/>
            <person name="Chen Z."/>
        </authorList>
    </citation>
    <scope>NUCLEOTIDE SEQUENCE [LARGE SCALE GENOMIC DNA]</scope>
    <source>
        <strain evidence="5 6">3-5-3</strain>
    </source>
</reference>
<dbReference type="NCBIfam" id="NF009793">
    <property type="entry name" value="PRK13285.1-1"/>
    <property type="match status" value="1"/>
</dbReference>
<evidence type="ECO:0000256" key="1">
    <source>
        <dbReference type="ARBA" id="ARBA00022490"/>
    </source>
</evidence>
<comment type="subunit">
    <text evidence="4">Interacts with translational regulator CsrA and flagellin(s).</text>
</comment>
<dbReference type="Gene3D" id="2.30.290.10">
    <property type="entry name" value="BH3618-like"/>
    <property type="match status" value="1"/>
</dbReference>
<name>A0A3S1B6U3_9BACL</name>
<keyword evidence="5" id="KW-0969">Cilium</keyword>
<keyword evidence="5" id="KW-0282">Flagellum</keyword>
<comment type="caution">
    <text evidence="5">The sequence shown here is derived from an EMBL/GenBank/DDBJ whole genome shotgun (WGS) entry which is preliminary data.</text>
</comment>
<dbReference type="HAMAP" id="MF_01185">
    <property type="entry name" value="FliW"/>
    <property type="match status" value="1"/>
</dbReference>
<dbReference type="OrthoDB" id="9801235at2"/>
<sequence length="150" mass="17073">MIIETLSWGSIDISEEQIYHFLKGIPGFEGETKFVLIHGEEGPFSYLQSTEDKSVSFLVADPFVFYPNYEFELPDAEAEELGIQEEVLVRCVVTLKDPVEESTINLLAPIVLNPVTFRGKQVVLNKTNYQTRQSLWNNQDNSIEVQKDGE</sequence>
<dbReference type="GO" id="GO:0044780">
    <property type="term" value="P:bacterial-type flagellum assembly"/>
    <property type="evidence" value="ECO:0007669"/>
    <property type="project" value="UniProtKB-UniRule"/>
</dbReference>
<dbReference type="InterPro" id="IPR003775">
    <property type="entry name" value="Flagellar_assembly_factor_FliW"/>
</dbReference>
<accession>A0A3S1B6U3</accession>
<dbReference type="PANTHER" id="PTHR39190">
    <property type="entry name" value="FLAGELLAR ASSEMBLY FACTOR FLIW"/>
    <property type="match status" value="1"/>
</dbReference>
<evidence type="ECO:0000313" key="5">
    <source>
        <dbReference type="EMBL" id="RUT33274.1"/>
    </source>
</evidence>
<keyword evidence="1 4" id="KW-0963">Cytoplasm</keyword>
<organism evidence="5 6">
    <name type="scientific">Paenibacillus zeisoli</name>
    <dbReference type="NCBI Taxonomy" id="2496267"/>
    <lineage>
        <taxon>Bacteria</taxon>
        <taxon>Bacillati</taxon>
        <taxon>Bacillota</taxon>
        <taxon>Bacilli</taxon>
        <taxon>Bacillales</taxon>
        <taxon>Paenibacillaceae</taxon>
        <taxon>Paenibacillus</taxon>
    </lineage>
</organism>
<proteinExistence type="inferred from homology"/>
<dbReference type="GO" id="GO:0005737">
    <property type="term" value="C:cytoplasm"/>
    <property type="evidence" value="ECO:0007669"/>
    <property type="project" value="UniProtKB-SubCell"/>
</dbReference>
<comment type="similarity">
    <text evidence="4">Belongs to the FliW family.</text>
</comment>